<dbReference type="AlphaFoldDB" id="A0A839DRL9"/>
<dbReference type="Proteomes" id="UP000569329">
    <property type="component" value="Unassembled WGS sequence"/>
</dbReference>
<feature type="transmembrane region" description="Helical" evidence="1">
    <location>
        <begin position="92"/>
        <end position="112"/>
    </location>
</feature>
<feature type="transmembrane region" description="Helical" evidence="1">
    <location>
        <begin position="32"/>
        <end position="49"/>
    </location>
</feature>
<dbReference type="RefSeq" id="WP_182542274.1">
    <property type="nucleotide sequence ID" value="NZ_JACGWZ010000001.1"/>
</dbReference>
<reference evidence="2 3" key="1">
    <citation type="submission" date="2020-07" db="EMBL/GenBank/DDBJ databases">
        <title>Sequencing the genomes of 1000 actinobacteria strains.</title>
        <authorList>
            <person name="Klenk H.-P."/>
        </authorList>
    </citation>
    <scope>NUCLEOTIDE SEQUENCE [LARGE SCALE GENOMIC DNA]</scope>
    <source>
        <strain evidence="2 3">DSM 45975</strain>
    </source>
</reference>
<gene>
    <name evidence="2" type="ORF">FHX42_000255</name>
</gene>
<feature type="transmembrane region" description="Helical" evidence="1">
    <location>
        <begin position="61"/>
        <end position="80"/>
    </location>
</feature>
<comment type="caution">
    <text evidence="2">The sequence shown here is derived from an EMBL/GenBank/DDBJ whole genome shotgun (WGS) entry which is preliminary data.</text>
</comment>
<keyword evidence="1" id="KW-0472">Membrane</keyword>
<feature type="transmembrane region" description="Helical" evidence="1">
    <location>
        <begin position="7"/>
        <end position="26"/>
    </location>
</feature>
<keyword evidence="3" id="KW-1185">Reference proteome</keyword>
<dbReference type="EMBL" id="JACGWZ010000001">
    <property type="protein sequence ID" value="MBA8822926.1"/>
    <property type="molecule type" value="Genomic_DNA"/>
</dbReference>
<protein>
    <submittedName>
        <fullName evidence="2">Uncharacterized protein</fullName>
    </submittedName>
</protein>
<keyword evidence="1" id="KW-0812">Transmembrane</keyword>
<proteinExistence type="predicted"/>
<organism evidence="2 3">
    <name type="scientific">Halosaccharopolyspora lacisalsi</name>
    <dbReference type="NCBI Taxonomy" id="1000566"/>
    <lineage>
        <taxon>Bacteria</taxon>
        <taxon>Bacillati</taxon>
        <taxon>Actinomycetota</taxon>
        <taxon>Actinomycetes</taxon>
        <taxon>Pseudonocardiales</taxon>
        <taxon>Pseudonocardiaceae</taxon>
        <taxon>Halosaccharopolyspora</taxon>
    </lineage>
</organism>
<evidence type="ECO:0000313" key="2">
    <source>
        <dbReference type="EMBL" id="MBA8822926.1"/>
    </source>
</evidence>
<evidence type="ECO:0000256" key="1">
    <source>
        <dbReference type="SAM" id="Phobius"/>
    </source>
</evidence>
<accession>A0A839DRL9</accession>
<sequence length="125" mass="12953">MLDRVTIGALLLDAVLLAILELLFLPSYIGQVQFPITAAVAAVTTPLLVSQAARLSSRPGVVAAPLIVWFVTLFVFGAFGPGGDVLLLGGDWRTYLLLGAGAVPGALMLGIVRGRQTVEGVGSPR</sequence>
<evidence type="ECO:0000313" key="3">
    <source>
        <dbReference type="Proteomes" id="UP000569329"/>
    </source>
</evidence>
<keyword evidence="1" id="KW-1133">Transmembrane helix</keyword>
<name>A0A839DRL9_9PSEU</name>